<reference evidence="2" key="1">
    <citation type="journal article" date="2022" name="Mol. Ecol. Resour.">
        <title>The genomes of chicory, endive, great burdock and yacon provide insights into Asteraceae palaeo-polyploidization history and plant inulin production.</title>
        <authorList>
            <person name="Fan W."/>
            <person name="Wang S."/>
            <person name="Wang H."/>
            <person name="Wang A."/>
            <person name="Jiang F."/>
            <person name="Liu H."/>
            <person name="Zhao H."/>
            <person name="Xu D."/>
            <person name="Zhang Y."/>
        </authorList>
    </citation>
    <scope>NUCLEOTIDE SEQUENCE [LARGE SCALE GENOMIC DNA]</scope>
    <source>
        <strain evidence="2">cv. Yunnan</strain>
    </source>
</reference>
<proteinExistence type="predicted"/>
<organism evidence="1 2">
    <name type="scientific">Smallanthus sonchifolius</name>
    <dbReference type="NCBI Taxonomy" id="185202"/>
    <lineage>
        <taxon>Eukaryota</taxon>
        <taxon>Viridiplantae</taxon>
        <taxon>Streptophyta</taxon>
        <taxon>Embryophyta</taxon>
        <taxon>Tracheophyta</taxon>
        <taxon>Spermatophyta</taxon>
        <taxon>Magnoliopsida</taxon>
        <taxon>eudicotyledons</taxon>
        <taxon>Gunneridae</taxon>
        <taxon>Pentapetalae</taxon>
        <taxon>asterids</taxon>
        <taxon>campanulids</taxon>
        <taxon>Asterales</taxon>
        <taxon>Asteraceae</taxon>
        <taxon>Asteroideae</taxon>
        <taxon>Heliantheae alliance</taxon>
        <taxon>Millerieae</taxon>
        <taxon>Smallanthus</taxon>
    </lineage>
</organism>
<evidence type="ECO:0000313" key="1">
    <source>
        <dbReference type="EMBL" id="KAI3704800.1"/>
    </source>
</evidence>
<comment type="caution">
    <text evidence="1">The sequence shown here is derived from an EMBL/GenBank/DDBJ whole genome shotgun (WGS) entry which is preliminary data.</text>
</comment>
<evidence type="ECO:0000313" key="2">
    <source>
        <dbReference type="Proteomes" id="UP001056120"/>
    </source>
</evidence>
<dbReference type="EMBL" id="CM042042">
    <property type="protein sequence ID" value="KAI3704800.1"/>
    <property type="molecule type" value="Genomic_DNA"/>
</dbReference>
<reference evidence="1 2" key="2">
    <citation type="journal article" date="2022" name="Mol. Ecol. Resour.">
        <title>The genomes of chicory, endive, great burdock and yacon provide insights into Asteraceae paleo-polyploidization history and plant inulin production.</title>
        <authorList>
            <person name="Fan W."/>
            <person name="Wang S."/>
            <person name="Wang H."/>
            <person name="Wang A."/>
            <person name="Jiang F."/>
            <person name="Liu H."/>
            <person name="Zhao H."/>
            <person name="Xu D."/>
            <person name="Zhang Y."/>
        </authorList>
    </citation>
    <scope>NUCLEOTIDE SEQUENCE [LARGE SCALE GENOMIC DNA]</scope>
    <source>
        <strain evidence="2">cv. Yunnan</strain>
        <tissue evidence="1">Leaves</tissue>
    </source>
</reference>
<sequence length="70" mass="7937">MKSARRGSIWPMTFGIVCYAVEMTHTGAVRFDFDGFGIIFRHNPRQSDCLIVFATLTNKMAPALRKCLKI</sequence>
<dbReference type="Proteomes" id="UP001056120">
    <property type="component" value="Linkage Group LG25"/>
</dbReference>
<gene>
    <name evidence="1" type="ORF">L1987_75029</name>
</gene>
<accession>A0ACB9A8R1</accession>
<protein>
    <submittedName>
        <fullName evidence="1">Uncharacterized protein</fullName>
    </submittedName>
</protein>
<name>A0ACB9A8R1_9ASTR</name>
<keyword evidence="2" id="KW-1185">Reference proteome</keyword>